<evidence type="ECO:0000313" key="2">
    <source>
        <dbReference type="Proteomes" id="UP000639772"/>
    </source>
</evidence>
<dbReference type="EMBL" id="JADCNM010000405">
    <property type="protein sequence ID" value="KAG0447851.1"/>
    <property type="molecule type" value="Genomic_DNA"/>
</dbReference>
<reference evidence="1 2" key="1">
    <citation type="journal article" date="2020" name="Nat. Food">
        <title>A phased Vanilla planifolia genome enables genetic improvement of flavour and production.</title>
        <authorList>
            <person name="Hasing T."/>
            <person name="Tang H."/>
            <person name="Brym M."/>
            <person name="Khazi F."/>
            <person name="Huang T."/>
            <person name="Chambers A.H."/>
        </authorList>
    </citation>
    <scope>NUCLEOTIDE SEQUENCE [LARGE SCALE GENOMIC DNA]</scope>
    <source>
        <tissue evidence="1">Leaf</tissue>
    </source>
</reference>
<organism evidence="1 2">
    <name type="scientific">Vanilla planifolia</name>
    <name type="common">Vanilla</name>
    <dbReference type="NCBI Taxonomy" id="51239"/>
    <lineage>
        <taxon>Eukaryota</taxon>
        <taxon>Viridiplantae</taxon>
        <taxon>Streptophyta</taxon>
        <taxon>Embryophyta</taxon>
        <taxon>Tracheophyta</taxon>
        <taxon>Spermatophyta</taxon>
        <taxon>Magnoliopsida</taxon>
        <taxon>Liliopsida</taxon>
        <taxon>Asparagales</taxon>
        <taxon>Orchidaceae</taxon>
        <taxon>Vanilloideae</taxon>
        <taxon>Vanilleae</taxon>
        <taxon>Vanilla</taxon>
    </lineage>
</organism>
<sequence length="64" mass="7526">MMHAQFPRIEKVCYSHLYYNLSSTVVKDRTQVDRDLERFIRPGFGICVNNEDCCENSIKQALNK</sequence>
<dbReference type="AlphaFoldDB" id="A0A835U6E7"/>
<gene>
    <name evidence="1" type="ORF">HPP92_028115</name>
</gene>
<protein>
    <submittedName>
        <fullName evidence="1">Uncharacterized protein</fullName>
    </submittedName>
</protein>
<comment type="caution">
    <text evidence="1">The sequence shown here is derived from an EMBL/GenBank/DDBJ whole genome shotgun (WGS) entry which is preliminary data.</text>
</comment>
<accession>A0A835U6E7</accession>
<evidence type="ECO:0000313" key="1">
    <source>
        <dbReference type="EMBL" id="KAG0447851.1"/>
    </source>
</evidence>
<dbReference type="Proteomes" id="UP000639772">
    <property type="component" value="Unassembled WGS sequence"/>
</dbReference>
<proteinExistence type="predicted"/>
<name>A0A835U6E7_VANPL</name>